<comment type="caution">
    <text evidence="1">The sequence shown here is derived from an EMBL/GenBank/DDBJ whole genome shotgun (WGS) entry which is preliminary data.</text>
</comment>
<accession>A0A562MJJ2</accession>
<organism evidence="1 2">
    <name type="scientific">Sphingobacterium siyangense</name>
    <dbReference type="NCBI Taxonomy" id="459529"/>
    <lineage>
        <taxon>Bacteria</taxon>
        <taxon>Pseudomonadati</taxon>
        <taxon>Bacteroidota</taxon>
        <taxon>Sphingobacteriia</taxon>
        <taxon>Sphingobacteriales</taxon>
        <taxon>Sphingobacteriaceae</taxon>
        <taxon>Sphingobacterium</taxon>
    </lineage>
</organism>
<name>A0A562MJJ2_9SPHI</name>
<dbReference type="EMBL" id="VLKR01000011">
    <property type="protein sequence ID" value="TWI20008.1"/>
    <property type="molecule type" value="Genomic_DNA"/>
</dbReference>
<evidence type="ECO:0000313" key="1">
    <source>
        <dbReference type="EMBL" id="TWI20008.1"/>
    </source>
</evidence>
<gene>
    <name evidence="1" type="ORF">IQ31_02448</name>
</gene>
<dbReference type="AlphaFoldDB" id="A0A562MJJ2"/>
<evidence type="ECO:0000313" key="2">
    <source>
        <dbReference type="Proteomes" id="UP000315908"/>
    </source>
</evidence>
<dbReference type="RefSeq" id="WP_088159890.1">
    <property type="nucleotide sequence ID" value="NZ_JBPFRZ010000007.1"/>
</dbReference>
<proteinExistence type="predicted"/>
<dbReference type="Proteomes" id="UP000315908">
    <property type="component" value="Unassembled WGS sequence"/>
</dbReference>
<dbReference type="PANTHER" id="PTHR35586:SF1">
    <property type="entry name" value="SLL1691 PROTEIN"/>
    <property type="match status" value="1"/>
</dbReference>
<dbReference type="PANTHER" id="PTHR35586">
    <property type="entry name" value="SLL1691 PROTEIN"/>
    <property type="match status" value="1"/>
</dbReference>
<protein>
    <submittedName>
        <fullName evidence="1">Putative transposase/invertase (TIGR01784 family)</fullName>
    </submittedName>
</protein>
<reference evidence="1 2" key="1">
    <citation type="journal article" date="2015" name="Stand. Genomic Sci.">
        <title>Genomic Encyclopedia of Bacterial and Archaeal Type Strains, Phase III: the genomes of soil and plant-associated and newly described type strains.</title>
        <authorList>
            <person name="Whitman W.B."/>
            <person name="Woyke T."/>
            <person name="Klenk H.P."/>
            <person name="Zhou Y."/>
            <person name="Lilburn T.G."/>
            <person name="Beck B.J."/>
            <person name="De Vos P."/>
            <person name="Vandamme P."/>
            <person name="Eisen J.A."/>
            <person name="Garrity G."/>
            <person name="Hugenholtz P."/>
            <person name="Kyrpides N.C."/>
        </authorList>
    </citation>
    <scope>NUCLEOTIDE SEQUENCE [LARGE SCALE GENOMIC DNA]</scope>
    <source>
        <strain evidence="1 2">CGMCC 1.6855</strain>
    </source>
</reference>
<sequence length="318" mass="36861">MSPKSRRVDDPLWKSILEQTFSHFLRFIFPDADAVFDLSRPFDYLDKEFESLFPPESNGRGVRYVDKLVKVFLKDGREQFVLCHVEIQSNKGRGDLAERMFRYFYRIWDRYKVPITAIAILADENKGYRPVVYSQEFMGTSLRYDFNSYKILDQEESELRANENPFSVIVLTALLAVVNKKVTDDGLKEIKHDLYDEMMKRKMDKDTRQGLYDFLTYYVSFDNEEVLSIFEQEIKTKIGRSDTMGTQEYLLDKAEKKGIQKGIEKGLKTGIEKGLKTGIEKGKREEAIAIALEFKKMGLPIADIAKGTGLSIEEIEKL</sequence>
<dbReference type="OrthoDB" id="944318at2"/>